<gene>
    <name evidence="1" type="ORF">UCMB321_0206</name>
</gene>
<proteinExistence type="predicted"/>
<reference evidence="1 2" key="1">
    <citation type="submission" date="2015-01" db="EMBL/GenBank/DDBJ databases">
        <title>Complete genome of Pseudomonas batumici UCM B-321 producer of the batumin antibiotic with strong antistaphilococcal and potential anticancer activity.</title>
        <authorList>
            <person name="Klochko V.V."/>
            <person name="Zelena L.B."/>
            <person name="Elena K.A."/>
            <person name="Reva O.N."/>
        </authorList>
    </citation>
    <scope>NUCLEOTIDE SEQUENCE [LARGE SCALE GENOMIC DNA]</scope>
    <source>
        <strain evidence="1 2">UCM B-321</strain>
    </source>
</reference>
<dbReference type="EMBL" id="JXDG01000003">
    <property type="protein sequence ID" value="KIH85839.1"/>
    <property type="molecule type" value="Genomic_DNA"/>
</dbReference>
<organism evidence="1 2">
    <name type="scientific">Pseudomonas batumici</name>
    <dbReference type="NCBI Taxonomy" id="226910"/>
    <lineage>
        <taxon>Bacteria</taxon>
        <taxon>Pseudomonadati</taxon>
        <taxon>Pseudomonadota</taxon>
        <taxon>Gammaproteobacteria</taxon>
        <taxon>Pseudomonadales</taxon>
        <taxon>Pseudomonadaceae</taxon>
        <taxon>Pseudomonas</taxon>
    </lineage>
</organism>
<protein>
    <submittedName>
        <fullName evidence="1">Uncharacterized protein</fullName>
    </submittedName>
</protein>
<evidence type="ECO:0000313" key="1">
    <source>
        <dbReference type="EMBL" id="KIH85839.1"/>
    </source>
</evidence>
<comment type="caution">
    <text evidence="1">The sequence shown here is derived from an EMBL/GenBank/DDBJ whole genome shotgun (WGS) entry which is preliminary data.</text>
</comment>
<dbReference type="Proteomes" id="UP000031535">
    <property type="component" value="Unassembled WGS sequence"/>
</dbReference>
<dbReference type="AlphaFoldDB" id="A0A0C2EIG0"/>
<keyword evidence="2" id="KW-1185">Reference proteome</keyword>
<evidence type="ECO:0000313" key="2">
    <source>
        <dbReference type="Proteomes" id="UP000031535"/>
    </source>
</evidence>
<dbReference type="PATRIC" id="fig|226910.6.peg.207"/>
<accession>A0A0C2EIG0</accession>
<sequence>MGVRDAHPEMHGTHALRGFLSRLARVSTISNRSCFQSFTPAERELMRVGAGTSGRKFPRQRRSLG</sequence>
<dbReference type="STRING" id="226910.UCMB321_0206"/>
<name>A0A0C2EIG0_9PSED</name>